<evidence type="ECO:0000313" key="2">
    <source>
        <dbReference type="Proteomes" id="UP000428260"/>
    </source>
</evidence>
<keyword evidence="2" id="KW-1185">Reference proteome</keyword>
<evidence type="ECO:0000313" key="1">
    <source>
        <dbReference type="EMBL" id="QGY47841.1"/>
    </source>
</evidence>
<accession>A0A6I6JZ33</accession>
<dbReference type="Proteomes" id="UP000428260">
    <property type="component" value="Chromosome"/>
</dbReference>
<dbReference type="KEGG" id="mcos:GM418_30555"/>
<dbReference type="AlphaFoldDB" id="A0A6I6JZ33"/>
<proteinExistence type="predicted"/>
<dbReference type="RefSeq" id="WP_158872089.1">
    <property type="nucleotide sequence ID" value="NZ_CP046401.1"/>
</dbReference>
<organism evidence="1 2">
    <name type="scientific">Maribellus comscasis</name>
    <dbReference type="NCBI Taxonomy" id="2681766"/>
    <lineage>
        <taxon>Bacteria</taxon>
        <taxon>Pseudomonadati</taxon>
        <taxon>Bacteroidota</taxon>
        <taxon>Bacteroidia</taxon>
        <taxon>Marinilabiliales</taxon>
        <taxon>Prolixibacteraceae</taxon>
        <taxon>Maribellus</taxon>
    </lineage>
</organism>
<name>A0A6I6JZ33_9BACT</name>
<gene>
    <name evidence="1" type="ORF">GM418_30555</name>
</gene>
<sequence length="139" mass="16330">MKALDSFLTNLSDHELAIFCRYRYHGFLGSSKEKIANEIKKRNLTTEQLKSFEDKKLTTHLTNEKIKCFRCGSDRLYIESDYKEIPIAEFTSAEIAIDSYRCRLCGYNASKTTPNNVFDRIKRVFKNFAKSRFIKYNDI</sequence>
<protein>
    <submittedName>
        <fullName evidence="1">Uncharacterized protein</fullName>
    </submittedName>
</protein>
<reference evidence="1 2" key="1">
    <citation type="submission" date="2019-11" db="EMBL/GenBank/DDBJ databases">
        <authorList>
            <person name="Zheng R.K."/>
            <person name="Sun C.M."/>
        </authorList>
    </citation>
    <scope>NUCLEOTIDE SEQUENCE [LARGE SCALE GENOMIC DNA]</scope>
    <source>
        <strain evidence="1 2">WC007</strain>
    </source>
</reference>
<dbReference type="EMBL" id="CP046401">
    <property type="protein sequence ID" value="QGY47841.1"/>
    <property type="molecule type" value="Genomic_DNA"/>
</dbReference>